<dbReference type="Proteomes" id="UP001054945">
    <property type="component" value="Unassembled WGS sequence"/>
</dbReference>
<evidence type="ECO:0000313" key="1">
    <source>
        <dbReference type="EMBL" id="GIY43314.1"/>
    </source>
</evidence>
<dbReference type="EMBL" id="BPLR01010959">
    <property type="protein sequence ID" value="GIY43314.1"/>
    <property type="molecule type" value="Genomic_DNA"/>
</dbReference>
<dbReference type="AlphaFoldDB" id="A0AAV4TDP1"/>
<sequence>MHIAIIRVPLTPAGACFGRKPASDMLVLYRPPIRLQIVLNLVMRLAVVTSGSVTSTSYYLYPAVSLT</sequence>
<accession>A0AAV4TDP1</accession>
<evidence type="ECO:0000313" key="2">
    <source>
        <dbReference type="Proteomes" id="UP001054945"/>
    </source>
</evidence>
<name>A0AAV4TDP1_CAEEX</name>
<protein>
    <submittedName>
        <fullName evidence="1">Uncharacterized protein</fullName>
    </submittedName>
</protein>
<keyword evidence="2" id="KW-1185">Reference proteome</keyword>
<gene>
    <name evidence="1" type="ORF">CEXT_177801</name>
</gene>
<comment type="caution">
    <text evidence="1">The sequence shown here is derived from an EMBL/GenBank/DDBJ whole genome shotgun (WGS) entry which is preliminary data.</text>
</comment>
<reference evidence="1 2" key="1">
    <citation type="submission" date="2021-06" db="EMBL/GenBank/DDBJ databases">
        <title>Caerostris extrusa draft genome.</title>
        <authorList>
            <person name="Kono N."/>
            <person name="Arakawa K."/>
        </authorList>
    </citation>
    <scope>NUCLEOTIDE SEQUENCE [LARGE SCALE GENOMIC DNA]</scope>
</reference>
<proteinExistence type="predicted"/>
<organism evidence="1 2">
    <name type="scientific">Caerostris extrusa</name>
    <name type="common">Bark spider</name>
    <name type="synonym">Caerostris bankana</name>
    <dbReference type="NCBI Taxonomy" id="172846"/>
    <lineage>
        <taxon>Eukaryota</taxon>
        <taxon>Metazoa</taxon>
        <taxon>Ecdysozoa</taxon>
        <taxon>Arthropoda</taxon>
        <taxon>Chelicerata</taxon>
        <taxon>Arachnida</taxon>
        <taxon>Araneae</taxon>
        <taxon>Araneomorphae</taxon>
        <taxon>Entelegynae</taxon>
        <taxon>Araneoidea</taxon>
        <taxon>Araneidae</taxon>
        <taxon>Caerostris</taxon>
    </lineage>
</organism>